<dbReference type="Gene3D" id="1.10.1740.10">
    <property type="match status" value="1"/>
</dbReference>
<dbReference type="InterPro" id="IPR013249">
    <property type="entry name" value="RNA_pol_sigma70_r4_t2"/>
</dbReference>
<reference evidence="7" key="1">
    <citation type="journal article" date="2014" name="Int. J. Syst. Evol. Microbiol.">
        <title>Complete genome sequence of Corynebacterium casei LMG S-19264T (=DSM 44701T), isolated from a smear-ripened cheese.</title>
        <authorList>
            <consortium name="US DOE Joint Genome Institute (JGI-PGF)"/>
            <person name="Walter F."/>
            <person name="Albersmeier A."/>
            <person name="Kalinowski J."/>
            <person name="Ruckert C."/>
        </authorList>
    </citation>
    <scope>NUCLEOTIDE SEQUENCE</scope>
    <source>
        <strain evidence="7">CGMCC 1.15725</strain>
    </source>
</reference>
<dbReference type="AlphaFoldDB" id="A0A8J2YXV6"/>
<dbReference type="InterPro" id="IPR014284">
    <property type="entry name" value="RNA_pol_sigma-70_dom"/>
</dbReference>
<dbReference type="SUPFAM" id="SSF88946">
    <property type="entry name" value="Sigma2 domain of RNA polymerase sigma factors"/>
    <property type="match status" value="1"/>
</dbReference>
<dbReference type="InterPro" id="IPR039425">
    <property type="entry name" value="RNA_pol_sigma-70-like"/>
</dbReference>
<dbReference type="GO" id="GO:0003677">
    <property type="term" value="F:DNA binding"/>
    <property type="evidence" value="ECO:0007669"/>
    <property type="project" value="InterPro"/>
</dbReference>
<dbReference type="InterPro" id="IPR013325">
    <property type="entry name" value="RNA_pol_sigma_r2"/>
</dbReference>
<dbReference type="InterPro" id="IPR053866">
    <property type="entry name" value="PhyR_sigma2"/>
</dbReference>
<dbReference type="Pfam" id="PF08281">
    <property type="entry name" value="Sigma70_r4_2"/>
    <property type="match status" value="1"/>
</dbReference>
<reference evidence="7" key="2">
    <citation type="submission" date="2020-09" db="EMBL/GenBank/DDBJ databases">
        <authorList>
            <person name="Sun Q."/>
            <person name="Zhou Y."/>
        </authorList>
    </citation>
    <scope>NUCLEOTIDE SEQUENCE</scope>
    <source>
        <strain evidence="7">CGMCC 1.15725</strain>
    </source>
</reference>
<evidence type="ECO:0000259" key="6">
    <source>
        <dbReference type="Pfam" id="PF22029"/>
    </source>
</evidence>
<name>A0A8J2YXV6_9PROT</name>
<proteinExistence type="inferred from homology"/>
<dbReference type="PANTHER" id="PTHR43133">
    <property type="entry name" value="RNA POLYMERASE ECF-TYPE SIGMA FACTO"/>
    <property type="match status" value="1"/>
</dbReference>
<keyword evidence="3" id="KW-0731">Sigma factor</keyword>
<dbReference type="NCBIfam" id="TIGR02937">
    <property type="entry name" value="sigma70-ECF"/>
    <property type="match status" value="1"/>
</dbReference>
<dbReference type="EMBL" id="BMJQ01000015">
    <property type="protein sequence ID" value="GGF38358.1"/>
    <property type="molecule type" value="Genomic_DNA"/>
</dbReference>
<dbReference type="GO" id="GO:0006352">
    <property type="term" value="P:DNA-templated transcription initiation"/>
    <property type="evidence" value="ECO:0007669"/>
    <property type="project" value="InterPro"/>
</dbReference>
<evidence type="ECO:0000256" key="3">
    <source>
        <dbReference type="ARBA" id="ARBA00023082"/>
    </source>
</evidence>
<protein>
    <submittedName>
        <fullName evidence="7">DNA-directed RNA polymerase sigma-70 factor</fullName>
    </submittedName>
</protein>
<comment type="caution">
    <text evidence="7">The sequence shown here is derived from an EMBL/GenBank/DDBJ whole genome shotgun (WGS) entry which is preliminary data.</text>
</comment>
<dbReference type="PANTHER" id="PTHR43133:SF25">
    <property type="entry name" value="RNA POLYMERASE SIGMA FACTOR RFAY-RELATED"/>
    <property type="match status" value="1"/>
</dbReference>
<dbReference type="Pfam" id="PF22029">
    <property type="entry name" value="PhyR_sigma2"/>
    <property type="match status" value="1"/>
</dbReference>
<evidence type="ECO:0000256" key="2">
    <source>
        <dbReference type="ARBA" id="ARBA00023015"/>
    </source>
</evidence>
<dbReference type="GO" id="GO:0000428">
    <property type="term" value="C:DNA-directed RNA polymerase complex"/>
    <property type="evidence" value="ECO:0007669"/>
    <property type="project" value="UniProtKB-KW"/>
</dbReference>
<organism evidence="7 8">
    <name type="scientific">Aliidongia dinghuensis</name>
    <dbReference type="NCBI Taxonomy" id="1867774"/>
    <lineage>
        <taxon>Bacteria</taxon>
        <taxon>Pseudomonadati</taxon>
        <taxon>Pseudomonadota</taxon>
        <taxon>Alphaproteobacteria</taxon>
        <taxon>Rhodospirillales</taxon>
        <taxon>Dongiaceae</taxon>
        <taxon>Aliidongia</taxon>
    </lineage>
</organism>
<dbReference type="Proteomes" id="UP000646365">
    <property type="component" value="Unassembled WGS sequence"/>
</dbReference>
<dbReference type="RefSeq" id="WP_189050974.1">
    <property type="nucleotide sequence ID" value="NZ_BMJQ01000015.1"/>
</dbReference>
<keyword evidence="7" id="KW-0240">DNA-directed RNA polymerase</keyword>
<accession>A0A8J2YXV6</accession>
<sequence>MSEAFSDQLVAALPRLRRFARGLAGNATQADDLVQAACERALTRQHQFQEGTRFDSWMFRIVQTIWIDQIRARDVRKEDGEIEDDRFGSDEPMRRAEARLALEEVRRAAARLPAEQREALMLVTVDGFSYKEAAEIAQVPVGTIMSRLARARVALVALLDAGGGLRRSDDDAAAQR</sequence>
<dbReference type="GO" id="GO:0016987">
    <property type="term" value="F:sigma factor activity"/>
    <property type="evidence" value="ECO:0007669"/>
    <property type="project" value="UniProtKB-KW"/>
</dbReference>
<dbReference type="SUPFAM" id="SSF88659">
    <property type="entry name" value="Sigma3 and sigma4 domains of RNA polymerase sigma factors"/>
    <property type="match status" value="1"/>
</dbReference>
<evidence type="ECO:0000259" key="5">
    <source>
        <dbReference type="Pfam" id="PF08281"/>
    </source>
</evidence>
<keyword evidence="4" id="KW-0804">Transcription</keyword>
<evidence type="ECO:0000313" key="8">
    <source>
        <dbReference type="Proteomes" id="UP000646365"/>
    </source>
</evidence>
<dbReference type="InterPro" id="IPR013324">
    <property type="entry name" value="RNA_pol_sigma_r3/r4-like"/>
</dbReference>
<evidence type="ECO:0000256" key="4">
    <source>
        <dbReference type="ARBA" id="ARBA00023163"/>
    </source>
</evidence>
<dbReference type="InterPro" id="IPR036388">
    <property type="entry name" value="WH-like_DNA-bd_sf"/>
</dbReference>
<keyword evidence="8" id="KW-1185">Reference proteome</keyword>
<dbReference type="CDD" id="cd06171">
    <property type="entry name" value="Sigma70_r4"/>
    <property type="match status" value="1"/>
</dbReference>
<evidence type="ECO:0000313" key="7">
    <source>
        <dbReference type="EMBL" id="GGF38358.1"/>
    </source>
</evidence>
<keyword evidence="2" id="KW-0805">Transcription regulation</keyword>
<feature type="domain" description="RNA polymerase sigma factor 70 region 4 type 2" evidence="5">
    <location>
        <begin position="103"/>
        <end position="155"/>
    </location>
</feature>
<comment type="similarity">
    <text evidence="1">Belongs to the sigma-70 factor family. ECF subfamily.</text>
</comment>
<dbReference type="Gene3D" id="1.10.10.10">
    <property type="entry name" value="Winged helix-like DNA-binding domain superfamily/Winged helix DNA-binding domain"/>
    <property type="match status" value="1"/>
</dbReference>
<gene>
    <name evidence="7" type="ORF">GCM10011611_50940</name>
</gene>
<evidence type="ECO:0000256" key="1">
    <source>
        <dbReference type="ARBA" id="ARBA00010641"/>
    </source>
</evidence>
<feature type="domain" description="PhyR sigma2" evidence="6">
    <location>
        <begin position="10"/>
        <end position="62"/>
    </location>
</feature>